<keyword evidence="3" id="KW-0440">LIM domain</keyword>
<evidence type="ECO:0000256" key="1">
    <source>
        <dbReference type="ARBA" id="ARBA00022723"/>
    </source>
</evidence>
<sequence>MRRSSKSPADDVSATSSSSTVRSPSRASYGGLQRVEPGPGYDEDAALQAALEASAREHAARTGHPSVPSSLGAGAQYPAPDQEERELQQALELSKRTGDEQLAYELQQQEPKAQQRSSNNPFAPNCRMPWDVRPAVGAVSGGTTGTPAGNQGTGSISGSMRDPFAALPPLLAPPSEATFPEPLANGPAQSRTSAPLQHLPSVTDDEALARALQRQLDMEAPPAPQPDSRDEALAKALQEQLNREAQPAPSVWPGSRQSNTAQAPPPPQPVLDASLCGGCGRPAHGGWGTYISALGRSWHQGCFCCGHCKLPMAESFVTEPSGHVPFHAECYRLAFGQRCCVCADIIPEVPGRGIMYMTHDFWKDQKSCPAHQNDGTARCTACQRLCPRAEHWAQLEEGRHICLACLDSVVVDTQDAQPLYAKIMAFFESMGMKLPVKPPLMLVDSTALNSAEATEHRPTAGGGGGRRDGGGPVFHTRGLTLTQEYRHITTVVRNRSVGTGLPFFSIRPETTRIEGPAHTEVTAILVQYGLPWLLTGSILAHELMHAYLRLAGLTQLSLDVEEGLCQLMALLWLEHQTPAPEGTWEERLASYFAHQIRTDRSHVYGDGFRAAHEAFQKYGLGATLASVRTHGRLPLD</sequence>
<dbReference type="InterPro" id="IPR003903">
    <property type="entry name" value="UIM_dom"/>
</dbReference>
<name>A0ABR2YKW7_9CHLO</name>
<dbReference type="Pfam" id="PF00412">
    <property type="entry name" value="LIM"/>
    <property type="match status" value="1"/>
</dbReference>
<dbReference type="PROSITE" id="PS50023">
    <property type="entry name" value="LIM_DOMAIN_2"/>
    <property type="match status" value="1"/>
</dbReference>
<keyword evidence="7" id="KW-1185">Reference proteome</keyword>
<keyword evidence="2 3" id="KW-0862">Zinc</keyword>
<evidence type="ECO:0000313" key="7">
    <source>
        <dbReference type="Proteomes" id="UP001491310"/>
    </source>
</evidence>
<evidence type="ECO:0000313" key="6">
    <source>
        <dbReference type="EMBL" id="KAK9907438.1"/>
    </source>
</evidence>
<evidence type="ECO:0000256" key="3">
    <source>
        <dbReference type="PROSITE-ProRule" id="PRU00125"/>
    </source>
</evidence>
<feature type="compositionally biased region" description="Polar residues" evidence="4">
    <location>
        <begin position="106"/>
        <end position="122"/>
    </location>
</feature>
<dbReference type="CDD" id="cd09396">
    <property type="entry name" value="LIM_DA1"/>
    <property type="match status" value="1"/>
</dbReference>
<evidence type="ECO:0000256" key="2">
    <source>
        <dbReference type="ARBA" id="ARBA00022833"/>
    </source>
</evidence>
<dbReference type="Proteomes" id="UP001491310">
    <property type="component" value="Unassembled WGS sequence"/>
</dbReference>
<organism evidence="6 7">
    <name type="scientific">Coccomyxa subellipsoidea</name>
    <dbReference type="NCBI Taxonomy" id="248742"/>
    <lineage>
        <taxon>Eukaryota</taxon>
        <taxon>Viridiplantae</taxon>
        <taxon>Chlorophyta</taxon>
        <taxon>core chlorophytes</taxon>
        <taxon>Trebouxiophyceae</taxon>
        <taxon>Trebouxiophyceae incertae sedis</taxon>
        <taxon>Coccomyxaceae</taxon>
        <taxon>Coccomyxa</taxon>
    </lineage>
</organism>
<evidence type="ECO:0000259" key="5">
    <source>
        <dbReference type="PROSITE" id="PS50023"/>
    </source>
</evidence>
<feature type="compositionally biased region" description="Low complexity" evidence="4">
    <location>
        <begin position="10"/>
        <end position="28"/>
    </location>
</feature>
<gene>
    <name evidence="6" type="ORF">WJX75_003658</name>
</gene>
<accession>A0ABR2YKW7</accession>
<feature type="region of interest" description="Disordered" evidence="4">
    <location>
        <begin position="1"/>
        <end position="200"/>
    </location>
</feature>
<comment type="caution">
    <text evidence="6">The sequence shown here is derived from an EMBL/GenBank/DDBJ whole genome shotgun (WGS) entry which is preliminary data.</text>
</comment>
<dbReference type="Pfam" id="PF12315">
    <property type="entry name" value="DA1-like"/>
    <property type="match status" value="2"/>
</dbReference>
<feature type="domain" description="LIM zinc-binding" evidence="5">
    <location>
        <begin position="274"/>
        <end position="337"/>
    </location>
</feature>
<evidence type="ECO:0000256" key="4">
    <source>
        <dbReference type="SAM" id="MobiDB-lite"/>
    </source>
</evidence>
<dbReference type="SMART" id="SM00132">
    <property type="entry name" value="LIM"/>
    <property type="match status" value="1"/>
</dbReference>
<dbReference type="PANTHER" id="PTHR24209:SF7">
    <property type="entry name" value="PROTEIN DA1-RELATED 2"/>
    <property type="match status" value="1"/>
</dbReference>
<keyword evidence="1 3" id="KW-0479">Metal-binding</keyword>
<reference evidence="6 7" key="1">
    <citation type="journal article" date="2024" name="Nat. Commun.">
        <title>Phylogenomics reveals the evolutionary origins of lichenization in chlorophyte algae.</title>
        <authorList>
            <person name="Puginier C."/>
            <person name="Libourel C."/>
            <person name="Otte J."/>
            <person name="Skaloud P."/>
            <person name="Haon M."/>
            <person name="Grisel S."/>
            <person name="Petersen M."/>
            <person name="Berrin J.G."/>
            <person name="Delaux P.M."/>
            <person name="Dal Grande F."/>
            <person name="Keller J."/>
        </authorList>
    </citation>
    <scope>NUCLEOTIDE SEQUENCE [LARGE SCALE GENOMIC DNA]</scope>
    <source>
        <strain evidence="6 7">SAG 216-7</strain>
    </source>
</reference>
<dbReference type="InterPro" id="IPR045218">
    <property type="entry name" value="DA1-like"/>
</dbReference>
<dbReference type="PANTHER" id="PTHR24209">
    <property type="entry name" value="PROTEIN DA1-RELATED 2"/>
    <property type="match status" value="1"/>
</dbReference>
<dbReference type="InterPro" id="IPR001781">
    <property type="entry name" value="Znf_LIM"/>
</dbReference>
<proteinExistence type="predicted"/>
<dbReference type="PROSITE" id="PS00478">
    <property type="entry name" value="LIM_DOMAIN_1"/>
    <property type="match status" value="1"/>
</dbReference>
<dbReference type="Gene3D" id="2.10.110.10">
    <property type="entry name" value="Cysteine Rich Protein"/>
    <property type="match status" value="1"/>
</dbReference>
<dbReference type="InterPro" id="IPR022087">
    <property type="entry name" value="DA1-like_dom"/>
</dbReference>
<dbReference type="EMBL" id="JALJOT010000009">
    <property type="protein sequence ID" value="KAK9907438.1"/>
    <property type="molecule type" value="Genomic_DNA"/>
</dbReference>
<feature type="region of interest" description="Disordered" evidence="4">
    <location>
        <begin position="241"/>
        <end position="267"/>
    </location>
</feature>
<feature type="region of interest" description="Disordered" evidence="4">
    <location>
        <begin position="451"/>
        <end position="473"/>
    </location>
</feature>
<protein>
    <recommendedName>
        <fullName evidence="5">LIM zinc-binding domain-containing protein</fullName>
    </recommendedName>
</protein>
<dbReference type="SMART" id="SM00726">
    <property type="entry name" value="UIM"/>
    <property type="match status" value="3"/>
</dbReference>